<comment type="caution">
    <text evidence="2">The sequence shown here is derived from an EMBL/GenBank/DDBJ whole genome shotgun (WGS) entry which is preliminary data.</text>
</comment>
<name>A0A2N5ZFW1_MUIH1</name>
<evidence type="ECO:0000256" key="1">
    <source>
        <dbReference type="SAM" id="SignalP"/>
    </source>
</evidence>
<evidence type="ECO:0008006" key="4">
    <source>
        <dbReference type="Google" id="ProtNLM"/>
    </source>
</evidence>
<reference evidence="2 3" key="1">
    <citation type="submission" date="2017-11" db="EMBL/GenBank/DDBJ databases">
        <title>Genome-resolved metagenomics identifies genetic mobility, metabolic interactions, and unexpected diversity in perchlorate-reducing communities.</title>
        <authorList>
            <person name="Barnum T.P."/>
            <person name="Figueroa I.A."/>
            <person name="Carlstrom C.I."/>
            <person name="Lucas L.N."/>
            <person name="Engelbrektson A.L."/>
            <person name="Coates J.D."/>
        </authorList>
    </citation>
    <scope>NUCLEOTIDE SEQUENCE [LARGE SCALE GENOMIC DNA]</scope>
    <source>
        <strain evidence="2">BM706</strain>
    </source>
</reference>
<feature type="chain" id="PRO_5014659338" description="Clostripain" evidence="1">
    <location>
        <begin position="21"/>
        <end position="474"/>
    </location>
</feature>
<dbReference type="Proteomes" id="UP000234857">
    <property type="component" value="Unassembled WGS sequence"/>
</dbReference>
<dbReference type="Pfam" id="PF03415">
    <property type="entry name" value="Peptidase_C11"/>
    <property type="match status" value="1"/>
</dbReference>
<dbReference type="Gene3D" id="3.40.50.11970">
    <property type="match status" value="1"/>
</dbReference>
<accession>A0A2N5ZFW1</accession>
<dbReference type="AlphaFoldDB" id="A0A2N5ZFW1"/>
<dbReference type="InterPro" id="IPR005077">
    <property type="entry name" value="Peptidase_C11"/>
</dbReference>
<evidence type="ECO:0000313" key="3">
    <source>
        <dbReference type="Proteomes" id="UP000234857"/>
    </source>
</evidence>
<gene>
    <name evidence="2" type="ORF">C0601_07145</name>
</gene>
<sequence length="474" mass="53298">MKKITLLFLCLFIFSNLILADDEAPTVKEWTVMVYMCADNDLEAFALQDLNELEMVGSTDNLNIIALVDRWDGYHWVFGDNGPERVRADRGDTTAEGNWTGAKIFYITKDDDMNRINSPEIADMGEIDTGNPRNIQAFTGVIGENFPAKNYMIIICNHGNGIQGVGYDDTASIDGKLTDGKYVYMDGSKLTGPELGQVFSNVVSRIAQEEKDYIDVVGFDACLMSMYSNHVQLGKNNVRAVIGSQELEPGNGWPYHTIMYVLKRYTDENRTLSEATFADWVVRLYMDSYEGDDVTLSGINTTERGFDAVTEKIDALCELLVADDDNMLKLHTAAKETQRYHSGSNAGGSFAYYVDLIDLMKKIESEFDGDIADAAADVRSAIVANHIILANRSEGNRVADSNGIAIYFPLYRRKRTEEGAYLVRPYISAEYNGYKTDRQIFRSFDFGANSKYDELLLKYYDVLERKTDDEVGLY</sequence>
<proteinExistence type="predicted"/>
<keyword evidence="1" id="KW-0732">Signal</keyword>
<dbReference type="EMBL" id="PKTG01000085">
    <property type="protein sequence ID" value="PLX17526.1"/>
    <property type="molecule type" value="Genomic_DNA"/>
</dbReference>
<dbReference type="PANTHER" id="PTHR37835:SF1">
    <property type="entry name" value="ALPHA-CLOSTRIPAIN"/>
    <property type="match status" value="1"/>
</dbReference>
<feature type="signal peptide" evidence="1">
    <location>
        <begin position="1"/>
        <end position="20"/>
    </location>
</feature>
<dbReference type="PANTHER" id="PTHR37835">
    <property type="entry name" value="ALPHA-CLOSTRIPAIN"/>
    <property type="match status" value="1"/>
</dbReference>
<organism evidence="2 3">
    <name type="scientific">Muiribacterium halophilum</name>
    <dbReference type="NCBI Taxonomy" id="2053465"/>
    <lineage>
        <taxon>Bacteria</taxon>
        <taxon>Candidatus Muiribacteriota</taxon>
        <taxon>Candidatus Muiribacteriia</taxon>
        <taxon>Candidatus Muiribacteriales</taxon>
        <taxon>Candidatus Muiribacteriaceae</taxon>
        <taxon>Candidatus Muiribacterium</taxon>
    </lineage>
</organism>
<evidence type="ECO:0000313" key="2">
    <source>
        <dbReference type="EMBL" id="PLX17526.1"/>
    </source>
</evidence>
<protein>
    <recommendedName>
        <fullName evidence="4">Clostripain</fullName>
    </recommendedName>
</protein>